<proteinExistence type="predicted"/>
<keyword evidence="3" id="KW-1185">Reference proteome</keyword>
<dbReference type="InterPro" id="IPR028969">
    <property type="entry name" value="Imm52"/>
</dbReference>
<gene>
    <name evidence="2" type="ORF">C0Z20_27140</name>
</gene>
<dbReference type="STRING" id="863227.GCA_000373005_03187"/>
<accession>A0A2N7WRY2</accession>
<evidence type="ECO:0000259" key="1">
    <source>
        <dbReference type="Pfam" id="PF15579"/>
    </source>
</evidence>
<evidence type="ECO:0000313" key="3">
    <source>
        <dbReference type="Proteomes" id="UP000235777"/>
    </source>
</evidence>
<organism evidence="2 3">
    <name type="scientific">Trinickia symbiotica</name>
    <dbReference type="NCBI Taxonomy" id="863227"/>
    <lineage>
        <taxon>Bacteria</taxon>
        <taxon>Pseudomonadati</taxon>
        <taxon>Pseudomonadota</taxon>
        <taxon>Betaproteobacteria</taxon>
        <taxon>Burkholderiales</taxon>
        <taxon>Burkholderiaceae</taxon>
        <taxon>Trinickia</taxon>
    </lineage>
</organism>
<dbReference type="OrthoDB" id="8718152at2"/>
<dbReference type="Pfam" id="PF15579">
    <property type="entry name" value="Imm52"/>
    <property type="match status" value="1"/>
</dbReference>
<sequence length="236" mass="26015">MQITQIFRLQQAMLPSQQEHLVYLWKVAKLLEPFGFPIQNWHPPAATAKKSLETLAFDHNGPTPAAVERLRAEDKREKTTDYRITSVWNGKQKEGGSAFSVSLSVDPGNPTSVLGLQFDAAEALLNTTNMQRLVLGLLGIWPNASVIEVGPLMYYTTRAVFPKRPGAGWMLYLAKPITARELPEAAELVAVMEGDGQKGTIIVSVADEVFSVDNPEHVKIANAIEVRLADQDLLPQ</sequence>
<feature type="domain" description="Immunity protein 52" evidence="1">
    <location>
        <begin position="36"/>
        <end position="234"/>
    </location>
</feature>
<dbReference type="EMBL" id="PNYC01000023">
    <property type="protein sequence ID" value="PMS32167.1"/>
    <property type="molecule type" value="Genomic_DNA"/>
</dbReference>
<dbReference type="AlphaFoldDB" id="A0A2N7WRY2"/>
<dbReference type="Proteomes" id="UP000235777">
    <property type="component" value="Unassembled WGS sequence"/>
</dbReference>
<reference evidence="2 3" key="1">
    <citation type="submission" date="2018-01" db="EMBL/GenBank/DDBJ databases">
        <title>Whole genome analyses suggest that Burkholderia sensu lato contains two further novel genera in the rhizoxinica-symbiotica group Mycetohabitans gen. nov., and Trinickia gen. nov.: implications for the evolution of diazotrophy and nodulation in the Burkholderiaceae.</title>
        <authorList>
            <person name="Estrada-de los Santos P."/>
            <person name="Palmer M."/>
            <person name="Chavez-Ramirez B."/>
            <person name="Beukes C."/>
            <person name="Steenkamp E.T."/>
            <person name="Hirsch A.M."/>
            <person name="Manyaka P."/>
            <person name="Maluk M."/>
            <person name="Lafos M."/>
            <person name="Crook M."/>
            <person name="Gross E."/>
            <person name="Simon M.F."/>
            <person name="Bueno dos Reis Junior F."/>
            <person name="Poole P.S."/>
            <person name="Venter S.N."/>
            <person name="James E.K."/>
        </authorList>
    </citation>
    <scope>NUCLEOTIDE SEQUENCE [LARGE SCALE GENOMIC DNA]</scope>
    <source>
        <strain evidence="2 3">JPY 581</strain>
    </source>
</reference>
<comment type="caution">
    <text evidence="2">The sequence shown here is derived from an EMBL/GenBank/DDBJ whole genome shotgun (WGS) entry which is preliminary data.</text>
</comment>
<evidence type="ECO:0000313" key="2">
    <source>
        <dbReference type="EMBL" id="PMS32167.1"/>
    </source>
</evidence>
<name>A0A2N7WRY2_9BURK</name>
<protein>
    <recommendedName>
        <fullName evidence="1">Immunity protein 52 domain-containing protein</fullName>
    </recommendedName>
</protein>